<evidence type="ECO:0000313" key="2">
    <source>
        <dbReference type="EMBL" id="KAF7816743.1"/>
    </source>
</evidence>
<dbReference type="AlphaFoldDB" id="A0A834T6I0"/>
<name>A0A834T6I0_9FABA</name>
<keyword evidence="1" id="KW-1133">Transmembrane helix</keyword>
<keyword evidence="1" id="KW-0812">Transmembrane</keyword>
<gene>
    <name evidence="2" type="ORF">G2W53_030712</name>
</gene>
<feature type="transmembrane region" description="Helical" evidence="1">
    <location>
        <begin position="49"/>
        <end position="68"/>
    </location>
</feature>
<proteinExistence type="predicted"/>
<keyword evidence="3" id="KW-1185">Reference proteome</keyword>
<evidence type="ECO:0000313" key="3">
    <source>
        <dbReference type="Proteomes" id="UP000634136"/>
    </source>
</evidence>
<organism evidence="2 3">
    <name type="scientific">Senna tora</name>
    <dbReference type="NCBI Taxonomy" id="362788"/>
    <lineage>
        <taxon>Eukaryota</taxon>
        <taxon>Viridiplantae</taxon>
        <taxon>Streptophyta</taxon>
        <taxon>Embryophyta</taxon>
        <taxon>Tracheophyta</taxon>
        <taxon>Spermatophyta</taxon>
        <taxon>Magnoliopsida</taxon>
        <taxon>eudicotyledons</taxon>
        <taxon>Gunneridae</taxon>
        <taxon>Pentapetalae</taxon>
        <taxon>rosids</taxon>
        <taxon>fabids</taxon>
        <taxon>Fabales</taxon>
        <taxon>Fabaceae</taxon>
        <taxon>Caesalpinioideae</taxon>
        <taxon>Cassia clade</taxon>
        <taxon>Senna</taxon>
    </lineage>
</organism>
<comment type="caution">
    <text evidence="2">The sequence shown here is derived from an EMBL/GenBank/DDBJ whole genome shotgun (WGS) entry which is preliminary data.</text>
</comment>
<protein>
    <submittedName>
        <fullName evidence="2">Uncharacterized protein</fullName>
    </submittedName>
</protein>
<accession>A0A834T6I0</accession>
<sequence length="87" mass="9657">MGGSCDPNHDADRTALVAFGDKILVSDVASNVTTTVLGVDLECRRRNHLVIRISSCLLFHLAVVIYVAPSSAIRSRYRVCYSKSRRY</sequence>
<evidence type="ECO:0000256" key="1">
    <source>
        <dbReference type="SAM" id="Phobius"/>
    </source>
</evidence>
<reference evidence="2" key="1">
    <citation type="submission" date="2020-09" db="EMBL/GenBank/DDBJ databases">
        <title>Genome-Enabled Discovery of Anthraquinone Biosynthesis in Senna tora.</title>
        <authorList>
            <person name="Kang S.-H."/>
            <person name="Pandey R.P."/>
            <person name="Lee C.-M."/>
            <person name="Sim J.-S."/>
            <person name="Jeong J.-T."/>
            <person name="Choi B.-S."/>
            <person name="Jung M."/>
            <person name="Ginzburg D."/>
            <person name="Zhao K."/>
            <person name="Won S.Y."/>
            <person name="Oh T.-J."/>
            <person name="Yu Y."/>
            <person name="Kim N.-H."/>
            <person name="Lee O.R."/>
            <person name="Lee T.-H."/>
            <person name="Bashyal P."/>
            <person name="Kim T.-S."/>
            <person name="Lee W.-H."/>
            <person name="Kawkins C."/>
            <person name="Kim C.-K."/>
            <person name="Kim J.S."/>
            <person name="Ahn B.O."/>
            <person name="Rhee S.Y."/>
            <person name="Sohng J.K."/>
        </authorList>
    </citation>
    <scope>NUCLEOTIDE SEQUENCE</scope>
    <source>
        <tissue evidence="2">Leaf</tissue>
    </source>
</reference>
<dbReference type="EMBL" id="JAAIUW010000009">
    <property type="protein sequence ID" value="KAF7816743.1"/>
    <property type="molecule type" value="Genomic_DNA"/>
</dbReference>
<keyword evidence="1" id="KW-0472">Membrane</keyword>
<dbReference type="Proteomes" id="UP000634136">
    <property type="component" value="Unassembled WGS sequence"/>
</dbReference>